<name>A0A0R3QJR9_9BILA</name>
<reference evidence="3" key="1">
    <citation type="submission" date="2017-02" db="UniProtKB">
        <authorList>
            <consortium name="WormBaseParasite"/>
        </authorList>
    </citation>
    <scope>IDENTIFICATION</scope>
</reference>
<evidence type="ECO:0000313" key="1">
    <source>
        <dbReference type="EMBL" id="VDO20410.1"/>
    </source>
</evidence>
<proteinExistence type="predicted"/>
<dbReference type="InterPro" id="IPR021917">
    <property type="entry name" value="Unchr_Zn-peptidase-like"/>
</dbReference>
<organism evidence="3">
    <name type="scientific">Brugia timori</name>
    <dbReference type="NCBI Taxonomy" id="42155"/>
    <lineage>
        <taxon>Eukaryota</taxon>
        <taxon>Metazoa</taxon>
        <taxon>Ecdysozoa</taxon>
        <taxon>Nematoda</taxon>
        <taxon>Chromadorea</taxon>
        <taxon>Rhabditida</taxon>
        <taxon>Spirurina</taxon>
        <taxon>Spiruromorpha</taxon>
        <taxon>Filarioidea</taxon>
        <taxon>Onchocercidae</taxon>
        <taxon>Brugia</taxon>
    </lineage>
</organism>
<accession>A0A0R3QJR9</accession>
<dbReference type="EMBL" id="UZAG01015448">
    <property type="protein sequence ID" value="VDO20410.1"/>
    <property type="molecule type" value="Genomic_DNA"/>
</dbReference>
<reference evidence="1 2" key="2">
    <citation type="submission" date="2018-11" db="EMBL/GenBank/DDBJ databases">
        <authorList>
            <consortium name="Pathogen Informatics"/>
        </authorList>
    </citation>
    <scope>NUCLEOTIDE SEQUENCE [LARGE SCALE GENOMIC DNA]</scope>
</reference>
<gene>
    <name evidence="1" type="ORF">BTMF_LOCUS5914</name>
</gene>
<dbReference type="Pfam" id="PF12044">
    <property type="entry name" value="Metallopep"/>
    <property type="match status" value="1"/>
</dbReference>
<dbReference type="Proteomes" id="UP000280834">
    <property type="component" value="Unassembled WGS sequence"/>
</dbReference>
<evidence type="ECO:0000313" key="3">
    <source>
        <dbReference type="WBParaSite" id="BTMF_0000780001-mRNA-1"/>
    </source>
</evidence>
<sequence length="551" mass="63033">MVGRSKVKEGGIWRLDIECVPQNWTIVLYVFVIGLSRFGMRDFEVVESKPTCNRKIYSPQLMVMDISSKSVYAECKRKMQKAEAEMIFNVSVTSSTPFEKDIFTASLIHNFPRKGDSVTYGDVALEYIPQPVPPDTMRIRLYIAYPLDKKEWYNQLCLQRVGLIGLMVQTFIAVELSNFNNGSADDLRPYIPFLDDWWTEQLAGISPDGRPNADIRNYVPEPQFTEMTPSVALLQLDKTAVELAHERHLAKYIRRRLSLLGQLDANKLLHLVFLLSPQKTDGIAEKDKIETLLDLSVIKSAAFHYMPANASHVHRSLRDVSRASVLTNRYCWRVMSWQGDKYTLQHTKGGVVACYLGAVMHEVGHLFKIPHTNSGIMCNGGENIQTFFLPLKKVNLGFTEKEFPHLQRIGENVYIIRVHLRHEFLVKRIMESLLDSTTKLLMTVHPLITHKSRRKMCRILYDESTGVVDVESGVRYLVYYTNDSVKRICSFTEQHMKKRLVLRAKKSAVRALIVTGEGKFSKTFSDSSADESSESANLMRDKWNGTKLYCV</sequence>
<dbReference type="AlphaFoldDB" id="A0A0R3QJR9"/>
<evidence type="ECO:0000313" key="2">
    <source>
        <dbReference type="Proteomes" id="UP000280834"/>
    </source>
</evidence>
<keyword evidence="2" id="KW-1185">Reference proteome</keyword>
<protein>
    <submittedName>
        <fullName evidence="3">Peptidase M12B domain-containing protein</fullName>
    </submittedName>
</protein>
<dbReference type="WBParaSite" id="BTMF_0000780001-mRNA-1">
    <property type="protein sequence ID" value="BTMF_0000780001-mRNA-1"/>
    <property type="gene ID" value="BTMF_0000780001"/>
</dbReference>